<evidence type="ECO:0000313" key="3">
    <source>
        <dbReference type="EMBL" id="KAK7886968.1"/>
    </source>
</evidence>
<dbReference type="PANTHER" id="PTHR20991">
    <property type="entry name" value="PARATHYROID HORMONE-RESPONSIVE B1 GENE"/>
    <property type="match status" value="1"/>
</dbReference>
<dbReference type="Pfam" id="PF14728">
    <property type="entry name" value="PTHB1_GAE"/>
    <property type="match status" value="1"/>
</dbReference>
<dbReference type="GO" id="GO:0016020">
    <property type="term" value="C:membrane"/>
    <property type="evidence" value="ECO:0007669"/>
    <property type="project" value="TreeGrafter"/>
</dbReference>
<proteinExistence type="predicted"/>
<evidence type="ECO:0008006" key="5">
    <source>
        <dbReference type="Google" id="ProtNLM"/>
    </source>
</evidence>
<dbReference type="GO" id="GO:0034464">
    <property type="term" value="C:BBSome"/>
    <property type="evidence" value="ECO:0007669"/>
    <property type="project" value="InterPro"/>
</dbReference>
<organism evidence="3 4">
    <name type="scientific">Mugilogobius chulae</name>
    <name type="common">yellowstripe goby</name>
    <dbReference type="NCBI Taxonomy" id="88201"/>
    <lineage>
        <taxon>Eukaryota</taxon>
        <taxon>Metazoa</taxon>
        <taxon>Chordata</taxon>
        <taxon>Craniata</taxon>
        <taxon>Vertebrata</taxon>
        <taxon>Euteleostomi</taxon>
        <taxon>Actinopterygii</taxon>
        <taxon>Neopterygii</taxon>
        <taxon>Teleostei</taxon>
        <taxon>Neoteleostei</taxon>
        <taxon>Acanthomorphata</taxon>
        <taxon>Gobiaria</taxon>
        <taxon>Gobiiformes</taxon>
        <taxon>Gobioidei</taxon>
        <taxon>Gobiidae</taxon>
        <taxon>Gobionellinae</taxon>
        <taxon>Mugilogobius</taxon>
    </lineage>
</organism>
<dbReference type="InterPro" id="IPR028073">
    <property type="entry name" value="PHTB1_N_dom"/>
</dbReference>
<dbReference type="EMBL" id="JBBPFD010000019">
    <property type="protein sequence ID" value="KAK7886968.1"/>
    <property type="molecule type" value="Genomic_DNA"/>
</dbReference>
<name>A0AAW0N911_9GOBI</name>
<sequence length="454" mass="50343">MGMLRIFSPHANKPSEGAQSLAESQLLEVNLHNAIIQVELGKFVSCSDLLHLAVLHPRKLSVYSVSGTAGNVEHGDQYQLKLVYEHNLQRTACNMTFGTFGGVTGHHSLCIQSMDGMLMFFEQDSYSFGRFLPGFLLPGPLVYNPRTDSFFTMSSARQLESYKAENRQDPDLPVKSGGKRLTPDWTLVLGEQALELSVPSFSHSSSSIFVLGERNLYCLRDNGQIRFMKKLEYNPSCFLPYASVLTDGTTNLLLGNHTNMLLVYQDVTLKWAAQLPFVPIAVRVASFPDLKGVVVSLSSEGHLLCSYMGTDPSFYSTPKVDARDVDYEQMDAELKKLQKYIREASKTQDILPKADSQEDLTVTAVVSKNMDNPSQAHIQDIDGLPVPSVTVQLKLKSNGVVQGPRLNVVVQPPLAVTQNNFVLDTMRVCNLRLKSHMWLFKASSLALSPPEIPL</sequence>
<dbReference type="InterPro" id="IPR026511">
    <property type="entry name" value="PTHB1"/>
</dbReference>
<gene>
    <name evidence="3" type="ORF">WMY93_026589</name>
</gene>
<dbReference type="AlphaFoldDB" id="A0AAW0N911"/>
<evidence type="ECO:0000259" key="2">
    <source>
        <dbReference type="Pfam" id="PF14728"/>
    </source>
</evidence>
<accession>A0AAW0N911</accession>
<feature type="domain" description="PTHB1 N-terminal" evidence="1">
    <location>
        <begin position="1"/>
        <end position="312"/>
    </location>
</feature>
<evidence type="ECO:0000259" key="1">
    <source>
        <dbReference type="Pfam" id="PF14727"/>
    </source>
</evidence>
<reference evidence="4" key="1">
    <citation type="submission" date="2024-04" db="EMBL/GenBank/DDBJ databases">
        <title>Salinicola lusitanus LLJ914,a marine bacterium isolated from the Okinawa Trough.</title>
        <authorList>
            <person name="Li J."/>
        </authorList>
    </citation>
    <scope>NUCLEOTIDE SEQUENCE [LARGE SCALE GENOMIC DNA]</scope>
</reference>
<comment type="caution">
    <text evidence="3">The sequence shown here is derived from an EMBL/GenBank/DDBJ whole genome shotgun (WGS) entry which is preliminary data.</text>
</comment>
<dbReference type="Proteomes" id="UP001460270">
    <property type="component" value="Unassembled WGS sequence"/>
</dbReference>
<dbReference type="GO" id="GO:0060271">
    <property type="term" value="P:cilium assembly"/>
    <property type="evidence" value="ECO:0007669"/>
    <property type="project" value="TreeGrafter"/>
</dbReference>
<evidence type="ECO:0000313" key="4">
    <source>
        <dbReference type="Proteomes" id="UP001460270"/>
    </source>
</evidence>
<dbReference type="InterPro" id="IPR028074">
    <property type="entry name" value="PHTB1_GAE_dom"/>
</dbReference>
<dbReference type="Pfam" id="PF14727">
    <property type="entry name" value="PHTB1_N"/>
    <property type="match status" value="1"/>
</dbReference>
<feature type="domain" description="PTHB1 GAE" evidence="2">
    <location>
        <begin position="385"/>
        <end position="427"/>
    </location>
</feature>
<dbReference type="PANTHER" id="PTHR20991:SF0">
    <property type="entry name" value="PROTEIN PTHB1"/>
    <property type="match status" value="1"/>
</dbReference>
<keyword evidence="4" id="KW-1185">Reference proteome</keyword>
<protein>
    <recommendedName>
        <fullName evidence="5">Bardet-Biedl syndrome 9</fullName>
    </recommendedName>
</protein>